<evidence type="ECO:0000313" key="2">
    <source>
        <dbReference type="Proteomes" id="UP000642144"/>
    </source>
</evidence>
<evidence type="ECO:0000313" key="1">
    <source>
        <dbReference type="EMBL" id="MYN26849.1"/>
    </source>
</evidence>
<proteinExistence type="predicted"/>
<comment type="caution">
    <text evidence="1">The sequence shown here is derived from an EMBL/GenBank/DDBJ whole genome shotgun (WGS) entry which is preliminary data.</text>
</comment>
<organism evidence="1 2">
    <name type="scientific">Duganella levis</name>
    <dbReference type="NCBI Taxonomy" id="2692169"/>
    <lineage>
        <taxon>Bacteria</taxon>
        <taxon>Pseudomonadati</taxon>
        <taxon>Pseudomonadota</taxon>
        <taxon>Betaproteobacteria</taxon>
        <taxon>Burkholderiales</taxon>
        <taxon>Oxalobacteraceae</taxon>
        <taxon>Telluria group</taxon>
        <taxon>Duganella</taxon>
    </lineage>
</organism>
<dbReference type="RefSeq" id="WP_161054843.1">
    <property type="nucleotide sequence ID" value="NZ_WWCT01000006.1"/>
</dbReference>
<protein>
    <submittedName>
        <fullName evidence="1">Uncharacterized protein</fullName>
    </submittedName>
</protein>
<dbReference type="EMBL" id="WWCT01000006">
    <property type="protein sequence ID" value="MYN26849.1"/>
    <property type="molecule type" value="Genomic_DNA"/>
</dbReference>
<gene>
    <name evidence="1" type="ORF">GTP69_10560</name>
</gene>
<sequence length="174" mass="19586">MKISNNTSRQGIRWRWHCFRLVGLALMLAAFWFKDRAVDLIATSIVVFVGALASKALDEDLLVEVFDDGDRLRFELDEVHVSISLTDVKEVVFKDGRDGKDTVAILICHDTPFGRQVEFIPEPNLKFQGNPKQWFNDLQKRVFEAKANVAVAVNGESADASYKSILAAGDQNRM</sequence>
<name>A0ABW9VZ78_9BURK</name>
<keyword evidence="2" id="KW-1185">Reference proteome</keyword>
<accession>A0ABW9VZ78</accession>
<dbReference type="Proteomes" id="UP000642144">
    <property type="component" value="Unassembled WGS sequence"/>
</dbReference>
<reference evidence="1 2" key="1">
    <citation type="submission" date="2019-12" db="EMBL/GenBank/DDBJ databases">
        <title>Novel species isolated from a subtropical stream in China.</title>
        <authorList>
            <person name="Lu H."/>
        </authorList>
    </citation>
    <scope>NUCLEOTIDE SEQUENCE [LARGE SCALE GENOMIC DNA]</scope>
    <source>
        <strain evidence="1 2">CY42W</strain>
    </source>
</reference>